<proteinExistence type="predicted"/>
<feature type="region of interest" description="Disordered" evidence="1">
    <location>
        <begin position="385"/>
        <end position="423"/>
    </location>
</feature>
<dbReference type="SUPFAM" id="SSF50182">
    <property type="entry name" value="Sm-like ribonucleoproteins"/>
    <property type="match status" value="1"/>
</dbReference>
<feature type="transmembrane region" description="Helical" evidence="2">
    <location>
        <begin position="92"/>
        <end position="111"/>
    </location>
</feature>
<evidence type="ECO:0000259" key="3">
    <source>
        <dbReference type="Pfam" id="PF00924"/>
    </source>
</evidence>
<dbReference type="InterPro" id="IPR006685">
    <property type="entry name" value="MscS_channel_2nd"/>
</dbReference>
<dbReference type="EMBL" id="JAPIUZ010000007">
    <property type="protein sequence ID" value="MCX2564620.1"/>
    <property type="molecule type" value="Genomic_DNA"/>
</dbReference>
<dbReference type="PANTHER" id="PTHR30566">
    <property type="entry name" value="YNAI-RELATED MECHANOSENSITIVE ION CHANNEL"/>
    <property type="match status" value="1"/>
</dbReference>
<comment type="caution">
    <text evidence="4">The sequence shown here is derived from an EMBL/GenBank/DDBJ whole genome shotgun (WGS) entry which is preliminary data.</text>
</comment>
<dbReference type="InterPro" id="IPR010920">
    <property type="entry name" value="LSM_dom_sf"/>
</dbReference>
<dbReference type="Proteomes" id="UP001301152">
    <property type="component" value="Unassembled WGS sequence"/>
</dbReference>
<dbReference type="Gene3D" id="1.10.287.1260">
    <property type="match status" value="1"/>
</dbReference>
<feature type="transmembrane region" description="Helical" evidence="2">
    <location>
        <begin position="36"/>
        <end position="61"/>
    </location>
</feature>
<feature type="transmembrane region" description="Helical" evidence="2">
    <location>
        <begin position="196"/>
        <end position="215"/>
    </location>
</feature>
<protein>
    <submittedName>
        <fullName evidence="4">Mechanosensitive ion channel family protein</fullName>
    </submittedName>
</protein>
<keyword evidence="2" id="KW-1133">Transmembrane helix</keyword>
<keyword evidence="5" id="KW-1185">Reference proteome</keyword>
<dbReference type="PANTHER" id="PTHR30566:SF25">
    <property type="entry name" value="INNER MEMBRANE PROTEIN"/>
    <property type="match status" value="1"/>
</dbReference>
<gene>
    <name evidence="4" type="ORF">OQ497_11730</name>
</gene>
<keyword evidence="2" id="KW-0472">Membrane</keyword>
<dbReference type="Pfam" id="PF00924">
    <property type="entry name" value="MS_channel_2nd"/>
    <property type="match status" value="1"/>
</dbReference>
<accession>A0ABT3QH99</accession>
<sequence>MSDSVHSPALTSPIHDPFAVYIQHELAPVLTEVRNWLSWLPAPVVSFIVLSVIGLLAALFSRLVTDRILMRIPGAKRGALVRLFTKSLRRPVRLMVMFFAVGITLPVSGLSNSLQATIGHILLICFIATMGYGTLITIRTLSDTYLSRFAEADQDDDILARKHATQIRLLRRLTEIIICVLTVSAELVTFEPVREYGVSLFASAGAASLILGLAARPVLANLFAGVQIAMTQPIRMGDLIVFNGDWTWVEEITSTYVVLRSWDWRRRIVPILYFLDNPFENWTYNSAELVGAVYLHVDYRAPMDRIRTKLEEIVRGCPQWTGKDFSAQVADCNQQTMMIRVTASARTAIRSWDLRCEIREKIIRWMCEECPEALPKTRFAMTPAEQGYAQPALTRTGEPPLPPGFMNGPEGAFQPPSDSGPQA</sequence>
<keyword evidence="2" id="KW-0812">Transmembrane</keyword>
<feature type="transmembrane region" description="Helical" evidence="2">
    <location>
        <begin position="117"/>
        <end position="138"/>
    </location>
</feature>
<name>A0ABT3QH99_9PROT</name>
<evidence type="ECO:0000313" key="4">
    <source>
        <dbReference type="EMBL" id="MCX2564620.1"/>
    </source>
</evidence>
<evidence type="ECO:0000256" key="2">
    <source>
        <dbReference type="SAM" id="Phobius"/>
    </source>
</evidence>
<organism evidence="4 5">
    <name type="scientific">Acetobacter thailandicus</name>
    <dbReference type="NCBI Taxonomy" id="1502842"/>
    <lineage>
        <taxon>Bacteria</taxon>
        <taxon>Pseudomonadati</taxon>
        <taxon>Pseudomonadota</taxon>
        <taxon>Alphaproteobacteria</taxon>
        <taxon>Acetobacterales</taxon>
        <taxon>Acetobacteraceae</taxon>
        <taxon>Acetobacter</taxon>
    </lineage>
</organism>
<reference evidence="4 5" key="1">
    <citation type="submission" date="2022-11" db="EMBL/GenBank/DDBJ databases">
        <title>Genome sequencing of Acetobacter type strain.</title>
        <authorList>
            <person name="Heo J."/>
            <person name="Lee D."/>
            <person name="Han B.-H."/>
            <person name="Hong S.-B."/>
            <person name="Kwon S.-W."/>
        </authorList>
    </citation>
    <scope>NUCLEOTIDE SEQUENCE [LARGE SCALE GENOMIC DNA]</scope>
    <source>
        <strain evidence="4 5">KACC 21253</strain>
    </source>
</reference>
<evidence type="ECO:0000313" key="5">
    <source>
        <dbReference type="Proteomes" id="UP001301152"/>
    </source>
</evidence>
<feature type="domain" description="Mechanosensitive ion channel MscS" evidence="3">
    <location>
        <begin position="218"/>
        <end position="283"/>
    </location>
</feature>
<evidence type="ECO:0000256" key="1">
    <source>
        <dbReference type="SAM" id="MobiDB-lite"/>
    </source>
</evidence>